<keyword evidence="2" id="KW-1003">Cell membrane</keyword>
<evidence type="ECO:0000256" key="3">
    <source>
        <dbReference type="ARBA" id="ARBA00022676"/>
    </source>
</evidence>
<dbReference type="PROSITE" id="PS50954">
    <property type="entry name" value="LEM"/>
    <property type="match status" value="1"/>
</dbReference>
<keyword evidence="4" id="KW-0808">Transferase</keyword>
<dbReference type="InterPro" id="IPR001173">
    <property type="entry name" value="Glyco_trans_2-like"/>
</dbReference>
<evidence type="ECO:0000256" key="4">
    <source>
        <dbReference type="ARBA" id="ARBA00022679"/>
    </source>
</evidence>
<dbReference type="Pfam" id="PF00535">
    <property type="entry name" value="Glycos_transf_2"/>
    <property type="match status" value="1"/>
</dbReference>
<dbReference type="InterPro" id="IPR026461">
    <property type="entry name" value="Trfase_2_rSAM/seldom_assoc"/>
</dbReference>
<organism evidence="7">
    <name type="scientific">uncultured Gemmatimonadota bacterium</name>
    <dbReference type="NCBI Taxonomy" id="203437"/>
    <lineage>
        <taxon>Bacteria</taxon>
        <taxon>Pseudomonadati</taxon>
        <taxon>Gemmatimonadota</taxon>
        <taxon>environmental samples</taxon>
    </lineage>
</organism>
<evidence type="ECO:0000256" key="2">
    <source>
        <dbReference type="ARBA" id="ARBA00022475"/>
    </source>
</evidence>
<name>A0A6J4K8H0_9BACT</name>
<proteinExistence type="predicted"/>
<dbReference type="PANTHER" id="PTHR43646:SF2">
    <property type="entry name" value="GLYCOSYLTRANSFERASE 2-LIKE DOMAIN-CONTAINING PROTEIN"/>
    <property type="match status" value="1"/>
</dbReference>
<keyword evidence="5" id="KW-0472">Membrane</keyword>
<reference evidence="7" key="1">
    <citation type="submission" date="2020-02" db="EMBL/GenBank/DDBJ databases">
        <authorList>
            <person name="Meier V. D."/>
        </authorList>
    </citation>
    <scope>NUCLEOTIDE SEQUENCE</scope>
    <source>
        <strain evidence="7">AVDCRST_MAG89</strain>
    </source>
</reference>
<evidence type="ECO:0000259" key="6">
    <source>
        <dbReference type="PROSITE" id="PS50954"/>
    </source>
</evidence>
<dbReference type="CDD" id="cd02522">
    <property type="entry name" value="GT_2_like_a"/>
    <property type="match status" value="1"/>
</dbReference>
<feature type="domain" description="LEM" evidence="6">
    <location>
        <begin position="150"/>
        <end position="197"/>
    </location>
</feature>
<evidence type="ECO:0000256" key="5">
    <source>
        <dbReference type="ARBA" id="ARBA00023136"/>
    </source>
</evidence>
<dbReference type="GO" id="GO:0005886">
    <property type="term" value="C:plasma membrane"/>
    <property type="evidence" value="ECO:0007669"/>
    <property type="project" value="UniProtKB-SubCell"/>
</dbReference>
<dbReference type="GO" id="GO:0016757">
    <property type="term" value="F:glycosyltransferase activity"/>
    <property type="evidence" value="ECO:0007669"/>
    <property type="project" value="UniProtKB-KW"/>
</dbReference>
<dbReference type="PANTHER" id="PTHR43646">
    <property type="entry name" value="GLYCOSYLTRANSFERASE"/>
    <property type="match status" value="1"/>
</dbReference>
<gene>
    <name evidence="7" type="ORF">AVDCRST_MAG89-266</name>
</gene>
<dbReference type="NCBIfam" id="TIGR04283">
    <property type="entry name" value="glyco_like_mftF"/>
    <property type="match status" value="1"/>
</dbReference>
<dbReference type="EMBL" id="CADCTV010000062">
    <property type="protein sequence ID" value="CAA9298184.1"/>
    <property type="molecule type" value="Genomic_DNA"/>
</dbReference>
<dbReference type="InterPro" id="IPR029044">
    <property type="entry name" value="Nucleotide-diphossugar_trans"/>
</dbReference>
<evidence type="ECO:0000313" key="7">
    <source>
        <dbReference type="EMBL" id="CAA9298184.1"/>
    </source>
</evidence>
<evidence type="ECO:0000256" key="1">
    <source>
        <dbReference type="ARBA" id="ARBA00004236"/>
    </source>
</evidence>
<dbReference type="InterPro" id="IPR003887">
    <property type="entry name" value="LEM_dom"/>
</dbReference>
<dbReference type="AlphaFoldDB" id="A0A6J4K8H0"/>
<keyword evidence="3" id="KW-0328">Glycosyltransferase</keyword>
<protein>
    <recommendedName>
        <fullName evidence="6">LEM domain-containing protein</fullName>
    </recommendedName>
</protein>
<accession>A0A6J4K8H0</accession>
<dbReference type="Gene3D" id="3.90.550.10">
    <property type="entry name" value="Spore Coat Polysaccharide Biosynthesis Protein SpsA, Chain A"/>
    <property type="match status" value="1"/>
</dbReference>
<sequence length="240" mass="26668">MRVSVIVPALDEADSIGACLRSIRGQGMEAEVLVVDGGSTDTTVETASRDARVVRGIRGRGAQMNAGARLSTGDVLLFLHADTVLHPRALFGMLRALVDRRVVGGTFTLRFDTAHPPLRLYGWCVRLPWLRYGDQGIFVRREVFERLGGYRELPLLEDVDLLRRMRRDGRLAVVSHPVTTSARRFVERGIVRQQLVNGAILIAYALGVPPARLAGWYAGTRAIRQPRRARALFGDRCNEL</sequence>
<comment type="subcellular location">
    <subcellularLocation>
        <location evidence="1">Cell membrane</location>
    </subcellularLocation>
</comment>
<dbReference type="SUPFAM" id="SSF53448">
    <property type="entry name" value="Nucleotide-diphospho-sugar transferases"/>
    <property type="match status" value="1"/>
</dbReference>